<evidence type="ECO:0000313" key="2">
    <source>
        <dbReference type="Proteomes" id="UP000276133"/>
    </source>
</evidence>
<gene>
    <name evidence="1" type="ORF">BpHYR1_034997</name>
</gene>
<dbReference type="EMBL" id="REGN01003970">
    <property type="protein sequence ID" value="RNA19846.1"/>
    <property type="molecule type" value="Genomic_DNA"/>
</dbReference>
<dbReference type="Proteomes" id="UP000276133">
    <property type="component" value="Unassembled WGS sequence"/>
</dbReference>
<organism evidence="1 2">
    <name type="scientific">Brachionus plicatilis</name>
    <name type="common">Marine rotifer</name>
    <name type="synonym">Brachionus muelleri</name>
    <dbReference type="NCBI Taxonomy" id="10195"/>
    <lineage>
        <taxon>Eukaryota</taxon>
        <taxon>Metazoa</taxon>
        <taxon>Spiralia</taxon>
        <taxon>Gnathifera</taxon>
        <taxon>Rotifera</taxon>
        <taxon>Eurotatoria</taxon>
        <taxon>Monogononta</taxon>
        <taxon>Pseudotrocha</taxon>
        <taxon>Ploima</taxon>
        <taxon>Brachionidae</taxon>
        <taxon>Brachionus</taxon>
    </lineage>
</organism>
<sequence>MQEKSKIWKPGSIDCRIEAHRKRKIFTFLSKTSQILRIVCVCLWKAKNEYHAMSYLSFGALHKRNFLIFINKQKRERERETPTGRDEFNFWKFCAQNFILARKDLESRSRKI</sequence>
<evidence type="ECO:0000313" key="1">
    <source>
        <dbReference type="EMBL" id="RNA19846.1"/>
    </source>
</evidence>
<reference evidence="1 2" key="1">
    <citation type="journal article" date="2018" name="Sci. Rep.">
        <title>Genomic signatures of local adaptation to the degree of environmental predictability in rotifers.</title>
        <authorList>
            <person name="Franch-Gras L."/>
            <person name="Hahn C."/>
            <person name="Garcia-Roger E.M."/>
            <person name="Carmona M.J."/>
            <person name="Serra M."/>
            <person name="Gomez A."/>
        </authorList>
    </citation>
    <scope>NUCLEOTIDE SEQUENCE [LARGE SCALE GENOMIC DNA]</scope>
    <source>
        <strain evidence="1">HYR1</strain>
    </source>
</reference>
<accession>A0A3M7R8I1</accession>
<keyword evidence="2" id="KW-1185">Reference proteome</keyword>
<dbReference type="AlphaFoldDB" id="A0A3M7R8I1"/>
<comment type="caution">
    <text evidence="1">The sequence shown here is derived from an EMBL/GenBank/DDBJ whole genome shotgun (WGS) entry which is preliminary data.</text>
</comment>
<name>A0A3M7R8I1_BRAPC</name>
<protein>
    <submittedName>
        <fullName evidence="1">Uncharacterized protein</fullName>
    </submittedName>
</protein>
<proteinExistence type="predicted"/>